<dbReference type="AlphaFoldDB" id="A0A1G8T3J3"/>
<evidence type="ECO:0000256" key="1">
    <source>
        <dbReference type="SAM" id="Coils"/>
    </source>
</evidence>
<keyword evidence="3" id="KW-1185">Reference proteome</keyword>
<name>A0A1G8T3J3_9RHOB</name>
<dbReference type="EMBL" id="FNEJ01000027">
    <property type="protein sequence ID" value="SDJ35984.1"/>
    <property type="molecule type" value="Genomic_DNA"/>
</dbReference>
<proteinExistence type="predicted"/>
<reference evidence="2 3" key="1">
    <citation type="submission" date="2016-10" db="EMBL/GenBank/DDBJ databases">
        <authorList>
            <person name="de Groot N.N."/>
        </authorList>
    </citation>
    <scope>NUCLEOTIDE SEQUENCE [LARGE SCALE GENOMIC DNA]</scope>
    <source>
        <strain evidence="2 3">DSM 26424</strain>
    </source>
</reference>
<protein>
    <recommendedName>
        <fullName evidence="4">Transposase</fullName>
    </recommendedName>
</protein>
<evidence type="ECO:0008006" key="4">
    <source>
        <dbReference type="Google" id="ProtNLM"/>
    </source>
</evidence>
<sequence length="68" mass="7703">MWSGAVTEWIRRLLGAASLPRAKPRPEARQAQASYDAARRELERRRARLDAALALEGLVEDMKEVRGE</sequence>
<feature type="coiled-coil region" evidence="1">
    <location>
        <begin position="28"/>
        <end position="55"/>
    </location>
</feature>
<evidence type="ECO:0000313" key="2">
    <source>
        <dbReference type="EMBL" id="SDJ35984.1"/>
    </source>
</evidence>
<gene>
    <name evidence="2" type="ORF">SAMN04487993_102775</name>
</gene>
<dbReference type="STRING" id="555512.SAMN04487993_102775"/>
<dbReference type="Proteomes" id="UP000199093">
    <property type="component" value="Unassembled WGS sequence"/>
</dbReference>
<keyword evidence="1" id="KW-0175">Coiled coil</keyword>
<evidence type="ECO:0000313" key="3">
    <source>
        <dbReference type="Proteomes" id="UP000199093"/>
    </source>
</evidence>
<accession>A0A1G8T3J3</accession>
<organism evidence="2 3">
    <name type="scientific">Salipiger marinus</name>
    <dbReference type="NCBI Taxonomy" id="555512"/>
    <lineage>
        <taxon>Bacteria</taxon>
        <taxon>Pseudomonadati</taxon>
        <taxon>Pseudomonadota</taxon>
        <taxon>Alphaproteobacteria</taxon>
        <taxon>Rhodobacterales</taxon>
        <taxon>Roseobacteraceae</taxon>
        <taxon>Salipiger</taxon>
    </lineage>
</organism>